<evidence type="ECO:0000256" key="2">
    <source>
        <dbReference type="SAM" id="SignalP"/>
    </source>
</evidence>
<dbReference type="EMBL" id="CP012673">
    <property type="protein sequence ID" value="AUX47927.1"/>
    <property type="molecule type" value="Genomic_DNA"/>
</dbReference>
<dbReference type="OrthoDB" id="5505181at2"/>
<dbReference type="Pfam" id="PF08308">
    <property type="entry name" value="PEGA"/>
    <property type="match status" value="1"/>
</dbReference>
<evidence type="ECO:0000256" key="1">
    <source>
        <dbReference type="SAM" id="MobiDB-lite"/>
    </source>
</evidence>
<gene>
    <name evidence="4" type="ORF">SOCE26_094530</name>
</gene>
<organism evidence="4 5">
    <name type="scientific">Sorangium cellulosum</name>
    <name type="common">Polyangium cellulosum</name>
    <dbReference type="NCBI Taxonomy" id="56"/>
    <lineage>
        <taxon>Bacteria</taxon>
        <taxon>Pseudomonadati</taxon>
        <taxon>Myxococcota</taxon>
        <taxon>Polyangia</taxon>
        <taxon>Polyangiales</taxon>
        <taxon>Polyangiaceae</taxon>
        <taxon>Sorangium</taxon>
    </lineage>
</organism>
<dbReference type="RefSeq" id="WP_104985855.1">
    <property type="nucleotide sequence ID" value="NZ_CP012673.1"/>
</dbReference>
<accession>A0A2L0F8U1</accession>
<proteinExistence type="predicted"/>
<name>A0A2L0F8U1_SORCE</name>
<feature type="region of interest" description="Disordered" evidence="1">
    <location>
        <begin position="27"/>
        <end position="46"/>
    </location>
</feature>
<dbReference type="InterPro" id="IPR011990">
    <property type="entry name" value="TPR-like_helical_dom_sf"/>
</dbReference>
<keyword evidence="2" id="KW-0732">Signal</keyword>
<feature type="compositionally biased region" description="Low complexity" evidence="1">
    <location>
        <begin position="35"/>
        <end position="46"/>
    </location>
</feature>
<evidence type="ECO:0000259" key="3">
    <source>
        <dbReference type="Pfam" id="PF08308"/>
    </source>
</evidence>
<reference evidence="4 5" key="1">
    <citation type="submission" date="2015-09" db="EMBL/GenBank/DDBJ databases">
        <title>Sorangium comparison.</title>
        <authorList>
            <person name="Zaburannyi N."/>
            <person name="Bunk B."/>
            <person name="Overmann J."/>
            <person name="Mueller R."/>
        </authorList>
    </citation>
    <scope>NUCLEOTIDE SEQUENCE [LARGE SCALE GENOMIC DNA]</scope>
    <source>
        <strain evidence="4 5">So ce26</strain>
    </source>
</reference>
<dbReference type="InterPro" id="IPR013229">
    <property type="entry name" value="PEGA"/>
</dbReference>
<protein>
    <recommendedName>
        <fullName evidence="3">PEGA domain-containing protein</fullName>
    </recommendedName>
</protein>
<feature type="chain" id="PRO_5014953687" description="PEGA domain-containing protein" evidence="2">
    <location>
        <begin position="26"/>
        <end position="366"/>
    </location>
</feature>
<dbReference type="AlphaFoldDB" id="A0A2L0F8U1"/>
<sequence>MSRRRRSVPLALSAAFALSSVAASAEPGASDRVRAPASAAPTTSAADAVARDAIRRGDEARRAGRWGEAALAYRAALEERRGPPLSLATRAEVAGELGLCELALGAHRDAAEHLRFSLEHRSALPVEQQRRFEAGQVQAEREVGTLFLAVSPRDAEVLLDGRSLGAPRPVHVVFVEPGPHTVRARLAGYADAVAGIEAVRGASSSVTLALAVRAPVPAPSARANALHPGPAQPAAPGDTADVLRRIALGTAAAGAVLGAGFWVAAEVLDGVVDERAREIRERGGHGACNGAGFSGACKHQEALIARRDGVGAAAVAVLVASGALGALSVSSYWWAPAAPPRATAGFTPMVAGATGLSPGVTLQAVW</sequence>
<dbReference type="SUPFAM" id="SSF48452">
    <property type="entry name" value="TPR-like"/>
    <property type="match status" value="1"/>
</dbReference>
<feature type="domain" description="PEGA" evidence="3">
    <location>
        <begin position="144"/>
        <end position="210"/>
    </location>
</feature>
<evidence type="ECO:0000313" key="5">
    <source>
        <dbReference type="Proteomes" id="UP000238348"/>
    </source>
</evidence>
<evidence type="ECO:0000313" key="4">
    <source>
        <dbReference type="EMBL" id="AUX47927.1"/>
    </source>
</evidence>
<feature type="signal peptide" evidence="2">
    <location>
        <begin position="1"/>
        <end position="25"/>
    </location>
</feature>
<dbReference type="Proteomes" id="UP000238348">
    <property type="component" value="Chromosome"/>
</dbReference>